<name>A0A9X1RTY5_9BURK</name>
<feature type="transmembrane region" description="Helical" evidence="1">
    <location>
        <begin position="104"/>
        <end position="130"/>
    </location>
</feature>
<evidence type="ECO:0000313" key="2">
    <source>
        <dbReference type="EMBL" id="MCG5076056.1"/>
    </source>
</evidence>
<keyword evidence="1" id="KW-0812">Transmembrane</keyword>
<keyword evidence="1" id="KW-0472">Membrane</keyword>
<feature type="transmembrane region" description="Helical" evidence="1">
    <location>
        <begin position="20"/>
        <end position="49"/>
    </location>
</feature>
<reference evidence="2" key="1">
    <citation type="submission" date="2022-01" db="EMBL/GenBank/DDBJ databases">
        <title>Genome sequence and assembly of Parabukholderia sp. RG36.</title>
        <authorList>
            <person name="Chhetri G."/>
        </authorList>
    </citation>
    <scope>NUCLEOTIDE SEQUENCE</scope>
    <source>
        <strain evidence="2">RG36</strain>
    </source>
</reference>
<dbReference type="AlphaFoldDB" id="A0A9X1RTY5"/>
<evidence type="ECO:0000313" key="3">
    <source>
        <dbReference type="Proteomes" id="UP001139308"/>
    </source>
</evidence>
<dbReference type="EMBL" id="JAKLJA010000021">
    <property type="protein sequence ID" value="MCG5076056.1"/>
    <property type="molecule type" value="Genomic_DNA"/>
</dbReference>
<protein>
    <submittedName>
        <fullName evidence="2">Cytochrome C oxidase subunit I</fullName>
    </submittedName>
</protein>
<accession>A0A9X1RTY5</accession>
<comment type="caution">
    <text evidence="2">The sequence shown here is derived from an EMBL/GenBank/DDBJ whole genome shotgun (WGS) entry which is preliminary data.</text>
</comment>
<keyword evidence="1" id="KW-1133">Transmembrane helix</keyword>
<gene>
    <name evidence="2" type="ORF">L5014_22225</name>
</gene>
<dbReference type="RefSeq" id="WP_238465898.1">
    <property type="nucleotide sequence ID" value="NZ_JAKLJA010000021.1"/>
</dbReference>
<dbReference type="Proteomes" id="UP001139308">
    <property type="component" value="Unassembled WGS sequence"/>
</dbReference>
<feature type="transmembrane region" description="Helical" evidence="1">
    <location>
        <begin position="61"/>
        <end position="84"/>
    </location>
</feature>
<sequence length="140" mass="14903">MMEPAAASVRVSPTRIQHAAAWYGLLGVPLVWMAHVLLCMSLVATACVGGVTQHNALPWSIVHWLLALASVAAFVLAVAGVIAARRALRDSLALRAPQRDTFGFVAWCGEAVSIAFTVGLVFTISVLVALPLQRLCESLR</sequence>
<keyword evidence="3" id="KW-1185">Reference proteome</keyword>
<proteinExistence type="predicted"/>
<evidence type="ECO:0000256" key="1">
    <source>
        <dbReference type="SAM" id="Phobius"/>
    </source>
</evidence>
<organism evidence="2 3">
    <name type="scientific">Paraburkholderia tagetis</name>
    <dbReference type="NCBI Taxonomy" id="2913261"/>
    <lineage>
        <taxon>Bacteria</taxon>
        <taxon>Pseudomonadati</taxon>
        <taxon>Pseudomonadota</taxon>
        <taxon>Betaproteobacteria</taxon>
        <taxon>Burkholderiales</taxon>
        <taxon>Burkholderiaceae</taxon>
        <taxon>Paraburkholderia</taxon>
    </lineage>
</organism>